<comment type="caution">
    <text evidence="2">The sequence shown here is derived from an EMBL/GenBank/DDBJ whole genome shotgun (WGS) entry which is preliminary data.</text>
</comment>
<proteinExistence type="predicted"/>
<dbReference type="Gene3D" id="3.40.50.300">
    <property type="entry name" value="P-loop containing nucleotide triphosphate hydrolases"/>
    <property type="match status" value="1"/>
</dbReference>
<evidence type="ECO:0000313" key="3">
    <source>
        <dbReference type="Proteomes" id="UP000283700"/>
    </source>
</evidence>
<dbReference type="InterPro" id="IPR011009">
    <property type="entry name" value="Kinase-like_dom_sf"/>
</dbReference>
<dbReference type="SUPFAM" id="SSF52540">
    <property type="entry name" value="P-loop containing nucleoside triphosphate hydrolases"/>
    <property type="match status" value="1"/>
</dbReference>
<evidence type="ECO:0000259" key="1">
    <source>
        <dbReference type="PROSITE" id="PS50011"/>
    </source>
</evidence>
<dbReference type="InterPro" id="IPR027417">
    <property type="entry name" value="P-loop_NTPase"/>
</dbReference>
<dbReference type="SMART" id="SM00220">
    <property type="entry name" value="S_TKc"/>
    <property type="match status" value="1"/>
</dbReference>
<dbReference type="SUPFAM" id="SSF56112">
    <property type="entry name" value="Protein kinase-like (PK-like)"/>
    <property type="match status" value="1"/>
</dbReference>
<evidence type="ECO:0000313" key="2">
    <source>
        <dbReference type="EMBL" id="RHN10182.1"/>
    </source>
</evidence>
<dbReference type="InterPro" id="IPR002182">
    <property type="entry name" value="NB-ARC"/>
</dbReference>
<dbReference type="Pfam" id="PF00931">
    <property type="entry name" value="NB-ARC"/>
    <property type="match status" value="1"/>
</dbReference>
<dbReference type="RefSeq" id="WP_118486422.1">
    <property type="nucleotide sequence ID" value="NZ_QRQO01000049.1"/>
</dbReference>
<dbReference type="PROSITE" id="PS50011">
    <property type="entry name" value="PROTEIN_KINASE_DOM"/>
    <property type="match status" value="1"/>
</dbReference>
<dbReference type="PANTHER" id="PTHR48011">
    <property type="entry name" value="CCR4-NOT TRANSCRIPTIONAL COMPLEX SUBUNIT CAF120-RELATED"/>
    <property type="match status" value="1"/>
</dbReference>
<dbReference type="EMBL" id="QRQO01000049">
    <property type="protein sequence ID" value="RHN10182.1"/>
    <property type="molecule type" value="Genomic_DNA"/>
</dbReference>
<dbReference type="Proteomes" id="UP000283700">
    <property type="component" value="Unassembled WGS sequence"/>
</dbReference>
<dbReference type="InterPro" id="IPR008271">
    <property type="entry name" value="Ser/Thr_kinase_AS"/>
</dbReference>
<feature type="domain" description="Protein kinase" evidence="1">
    <location>
        <begin position="22"/>
        <end position="307"/>
    </location>
</feature>
<accession>A0A415TXU1</accession>
<dbReference type="GO" id="GO:0004672">
    <property type="term" value="F:protein kinase activity"/>
    <property type="evidence" value="ECO:0007669"/>
    <property type="project" value="InterPro"/>
</dbReference>
<dbReference type="Gene3D" id="1.10.510.10">
    <property type="entry name" value="Transferase(Phosphotransferase) domain 1"/>
    <property type="match status" value="1"/>
</dbReference>
<protein>
    <recommendedName>
        <fullName evidence="1">Protein kinase domain-containing protein</fullName>
    </recommendedName>
</protein>
<dbReference type="InterPro" id="IPR000719">
    <property type="entry name" value="Prot_kinase_dom"/>
</dbReference>
<dbReference type="PROSITE" id="PS00108">
    <property type="entry name" value="PROTEIN_KINASE_ST"/>
    <property type="match status" value="1"/>
</dbReference>
<dbReference type="GO" id="GO:0007165">
    <property type="term" value="P:signal transduction"/>
    <property type="evidence" value="ECO:0007669"/>
    <property type="project" value="TreeGrafter"/>
</dbReference>
<dbReference type="GO" id="GO:0043531">
    <property type="term" value="F:ADP binding"/>
    <property type="evidence" value="ECO:0007669"/>
    <property type="project" value="InterPro"/>
</dbReference>
<dbReference type="PANTHER" id="PTHR48011:SF4">
    <property type="entry name" value="MITOGEN-ACTIVATED PROTEIN KINASE KINASE KINASE 19"/>
    <property type="match status" value="1"/>
</dbReference>
<sequence length="1380" mass="164362">MKDLRKRLESGYEINIEKGKKIIVQEEIGRGSNCIVYSARYYDSIDTPHTVRLKECYPNYIQIFREKSGKLQLEEQQKARFDRAKQLFKKAYQRNVAIKNTLGLTNSTSNTTEIYEANNTYYSIISFDEGVDYRKYKDSELKGVFEHVKALAVIIKKYHEIGYLHLDIKPENVLIVPETKERVMLFDFDSVIGMEELRQSEAIRLSFSDGFSAPEQVRGKISDICNKTDIYSIGAIVFYKLFGRNPDIRDCSLHAKYNFESMLYKDERYQKKLYKKIEEFFRKTLSISVHSRCGSTDEIIQCLDELINLADLNGIYLHNNFSYNENCFVGRLEELSHIDEVLQENQVVFLLGIGGIGKTEIAKRYAYVNQKYYDNIIFLPFQNSLEDTFIKDDISINNVERNAEDSKEEYFQRKMKVLRKTVTKKDLIILDNFDVEYDENLEKIFECPCKFIITTREDYRDYNYPQIYIDKMQDSQEIMEVFWTYNDKEYSDDELETIFNIIELVERHTMTVELVAKYLRETEESPEELYQKFLKKEGVTSTDNTKVKHRKDKRLLAESVNVHLLTLFNIFKFKEKEEELIKSLSLLGYIKISREIFLEFCGAEDNDTSLEYLIKTGWIKYDEKNGKVWLHQIILDLIYNYLKPITKDCPHITQTMIEYLDSEIKGDTENEIRNRVADEFMERISGDDLQYIELCIAYDEEESLDLAEKMLLKERGDEEVERLLVITYVRKMRKIGDLDFEFDDDDIELEEFYKAGQDAMENFLKIFTGPQKYKKNLKNDKGKLGRYYGEKLDEILKLAKKAVACVKEYQDDVDTIIDAYSYIGNTIVSELQNFEMVIFSSGMVDKSAKKIFDFIDGLFDIIMNNILITNFSDRDKEEIIRKIIGFYSELNLMSVVSRFLDEKSFAKGEKYKKVLIELYEKMVEDAGVDYDEEEERQYEETNTEEISEECQEKDIEDIDDIIEKLQSCYRRYDKSKGKKEKENYWRECVTLFEKLGEEEITIELFEFITEYIKKKEGTEENAKEVLKIVERIDEYSGEKLRQDILKDFAKRIAKDKRMVKYYVIMLVKYSIYKNNGTFPNGKKSLKACKKAYKIYKKEKMKDDYLENQIYKAIVDSYVNMEDDRDYQGKIMKWGQKCNYEFLAQEESKGKNKKDSAECWIEAVKEYMYIDNYEKALECADYIYSIIIFELRDNDYTLFAEYWELAERRRTCYIYIDEDAKCEEEFMEAYHFLTEYYLKYHDKYEDNSPLFEHDKKEYKFANKINSLARELWYKEYTKAAINMYLISLYVVLNKNPEETILANLKEYMNGDDSQLLEKVRENFDNELNSQDIDFINETIDEIQEFFDEEEDTQEFDKYKEVIEEFLSKHVYDAFEFLREEE</sequence>
<organism evidence="2 3">
    <name type="scientific">Anaerobutyricum hallii</name>
    <dbReference type="NCBI Taxonomy" id="39488"/>
    <lineage>
        <taxon>Bacteria</taxon>
        <taxon>Bacillati</taxon>
        <taxon>Bacillota</taxon>
        <taxon>Clostridia</taxon>
        <taxon>Lachnospirales</taxon>
        <taxon>Lachnospiraceae</taxon>
        <taxon>Anaerobutyricum</taxon>
    </lineage>
</organism>
<dbReference type="InterPro" id="IPR052751">
    <property type="entry name" value="Plant_MAPKKK"/>
</dbReference>
<gene>
    <name evidence="2" type="ORF">DWZ29_13405</name>
</gene>
<name>A0A415TXU1_9FIRM</name>
<reference evidence="2 3" key="1">
    <citation type="submission" date="2018-08" db="EMBL/GenBank/DDBJ databases">
        <title>A genome reference for cultivated species of the human gut microbiota.</title>
        <authorList>
            <person name="Zou Y."/>
            <person name="Xue W."/>
            <person name="Luo G."/>
        </authorList>
    </citation>
    <scope>NUCLEOTIDE SEQUENCE [LARGE SCALE GENOMIC DNA]</scope>
    <source>
        <strain evidence="2 3">AF31-17AC</strain>
    </source>
</reference>
<dbReference type="GO" id="GO:0005524">
    <property type="term" value="F:ATP binding"/>
    <property type="evidence" value="ECO:0007669"/>
    <property type="project" value="InterPro"/>
</dbReference>